<proteinExistence type="predicted"/>
<reference evidence="2 3" key="1">
    <citation type="journal article" date="2007" name="Nature">
        <title>Evolution of genes and genomes on the Drosophila phylogeny.</title>
        <authorList>
            <consortium name="Drosophila 12 Genomes Consortium"/>
            <person name="Clark A.G."/>
            <person name="Eisen M.B."/>
            <person name="Smith D.R."/>
            <person name="Bergman C.M."/>
            <person name="Oliver B."/>
            <person name="Markow T.A."/>
            <person name="Kaufman T.C."/>
            <person name="Kellis M."/>
            <person name="Gelbart W."/>
            <person name="Iyer V.N."/>
            <person name="Pollard D.A."/>
            <person name="Sackton T.B."/>
            <person name="Larracuente A.M."/>
            <person name="Singh N.D."/>
            <person name="Abad J.P."/>
            <person name="Abt D.N."/>
            <person name="Adryan B."/>
            <person name="Aguade M."/>
            <person name="Akashi H."/>
            <person name="Anderson W.W."/>
            <person name="Aquadro C.F."/>
            <person name="Ardell D.H."/>
            <person name="Arguello R."/>
            <person name="Artieri C.G."/>
            <person name="Barbash D.A."/>
            <person name="Barker D."/>
            <person name="Barsanti P."/>
            <person name="Batterham P."/>
            <person name="Batzoglou S."/>
            <person name="Begun D."/>
            <person name="Bhutkar A."/>
            <person name="Blanco E."/>
            <person name="Bosak S.A."/>
            <person name="Bradley R.K."/>
            <person name="Brand A.D."/>
            <person name="Brent M.R."/>
            <person name="Brooks A.N."/>
            <person name="Brown R.H."/>
            <person name="Butlin R.K."/>
            <person name="Caggese C."/>
            <person name="Calvi B.R."/>
            <person name="Bernardo de Carvalho A."/>
            <person name="Caspi A."/>
            <person name="Castrezana S."/>
            <person name="Celniker S.E."/>
            <person name="Chang J.L."/>
            <person name="Chapple C."/>
            <person name="Chatterji S."/>
            <person name="Chinwalla A."/>
            <person name="Civetta A."/>
            <person name="Clifton S.W."/>
            <person name="Comeron J.M."/>
            <person name="Costello J.C."/>
            <person name="Coyne J.A."/>
            <person name="Daub J."/>
            <person name="David R.G."/>
            <person name="Delcher A.L."/>
            <person name="Delehaunty K."/>
            <person name="Do C.B."/>
            <person name="Ebling H."/>
            <person name="Edwards K."/>
            <person name="Eickbush T."/>
            <person name="Evans J.D."/>
            <person name="Filipski A."/>
            <person name="Findeiss S."/>
            <person name="Freyhult E."/>
            <person name="Fulton L."/>
            <person name="Fulton R."/>
            <person name="Garcia A.C."/>
            <person name="Gardiner A."/>
            <person name="Garfield D.A."/>
            <person name="Garvin B.E."/>
            <person name="Gibson G."/>
            <person name="Gilbert D."/>
            <person name="Gnerre S."/>
            <person name="Godfrey J."/>
            <person name="Good R."/>
            <person name="Gotea V."/>
            <person name="Gravely B."/>
            <person name="Greenberg A.J."/>
            <person name="Griffiths-Jones S."/>
            <person name="Gross S."/>
            <person name="Guigo R."/>
            <person name="Gustafson E.A."/>
            <person name="Haerty W."/>
            <person name="Hahn M.W."/>
            <person name="Halligan D.L."/>
            <person name="Halpern A.L."/>
            <person name="Halter G.M."/>
            <person name="Han M.V."/>
            <person name="Heger A."/>
            <person name="Hillier L."/>
            <person name="Hinrichs A.S."/>
            <person name="Holmes I."/>
            <person name="Hoskins R.A."/>
            <person name="Hubisz M.J."/>
            <person name="Hultmark D."/>
            <person name="Huntley M.A."/>
            <person name="Jaffe D.B."/>
            <person name="Jagadeeshan S."/>
            <person name="Jeck W.R."/>
            <person name="Johnson J."/>
            <person name="Jones C.D."/>
            <person name="Jordan W.C."/>
            <person name="Karpen G.H."/>
            <person name="Kataoka E."/>
            <person name="Keightley P.D."/>
            <person name="Kheradpour P."/>
            <person name="Kirkness E.F."/>
            <person name="Koerich L.B."/>
            <person name="Kristiansen K."/>
            <person name="Kudrna D."/>
            <person name="Kulathinal R.J."/>
            <person name="Kumar S."/>
            <person name="Kwok R."/>
            <person name="Lander E."/>
            <person name="Langley C.H."/>
            <person name="Lapoint R."/>
            <person name="Lazzaro B.P."/>
            <person name="Lee S.J."/>
            <person name="Levesque L."/>
            <person name="Li R."/>
            <person name="Lin C.F."/>
            <person name="Lin M.F."/>
            <person name="Lindblad-Toh K."/>
            <person name="Llopart A."/>
            <person name="Long M."/>
            <person name="Low L."/>
            <person name="Lozovsky E."/>
            <person name="Lu J."/>
            <person name="Luo M."/>
            <person name="Machado C.A."/>
            <person name="Makalowski W."/>
            <person name="Marzo M."/>
            <person name="Matsuda M."/>
            <person name="Matzkin L."/>
            <person name="McAllister B."/>
            <person name="McBride C.S."/>
            <person name="McKernan B."/>
            <person name="McKernan K."/>
            <person name="Mendez-Lago M."/>
            <person name="Minx P."/>
            <person name="Mollenhauer M.U."/>
            <person name="Montooth K."/>
            <person name="Mount S.M."/>
            <person name="Mu X."/>
            <person name="Myers E."/>
            <person name="Negre B."/>
            <person name="Newfeld S."/>
            <person name="Nielsen R."/>
            <person name="Noor M.A."/>
            <person name="O'Grady P."/>
            <person name="Pachter L."/>
            <person name="Papaceit M."/>
            <person name="Parisi M.J."/>
            <person name="Parisi M."/>
            <person name="Parts L."/>
            <person name="Pedersen J.S."/>
            <person name="Pesole G."/>
            <person name="Phillippy A.M."/>
            <person name="Ponting C.P."/>
            <person name="Pop M."/>
            <person name="Porcelli D."/>
            <person name="Powell J.R."/>
            <person name="Prohaska S."/>
            <person name="Pruitt K."/>
            <person name="Puig M."/>
            <person name="Quesneville H."/>
            <person name="Ram K.R."/>
            <person name="Rand D."/>
            <person name="Rasmussen M.D."/>
            <person name="Reed L.K."/>
            <person name="Reenan R."/>
            <person name="Reily A."/>
            <person name="Remington K.A."/>
            <person name="Rieger T.T."/>
            <person name="Ritchie M.G."/>
            <person name="Robin C."/>
            <person name="Rogers Y.H."/>
            <person name="Rohde C."/>
            <person name="Rozas J."/>
            <person name="Rubenfield M.J."/>
            <person name="Ruiz A."/>
            <person name="Russo S."/>
            <person name="Salzberg S.L."/>
            <person name="Sanchez-Gracia A."/>
            <person name="Saranga D.J."/>
            <person name="Sato H."/>
            <person name="Schaeffer S.W."/>
            <person name="Schatz M.C."/>
            <person name="Schlenke T."/>
            <person name="Schwartz R."/>
            <person name="Segarra C."/>
            <person name="Singh R.S."/>
            <person name="Sirot L."/>
            <person name="Sirota M."/>
            <person name="Sisneros N.B."/>
            <person name="Smith C.D."/>
            <person name="Smith T.F."/>
            <person name="Spieth J."/>
            <person name="Stage D.E."/>
            <person name="Stark A."/>
            <person name="Stephan W."/>
            <person name="Strausberg R.L."/>
            <person name="Strempel S."/>
            <person name="Sturgill D."/>
            <person name="Sutton G."/>
            <person name="Sutton G.G."/>
            <person name="Tao W."/>
            <person name="Teichmann S."/>
            <person name="Tobari Y.N."/>
            <person name="Tomimura Y."/>
            <person name="Tsolas J.M."/>
            <person name="Valente V.L."/>
            <person name="Venter E."/>
            <person name="Venter J.C."/>
            <person name="Vicario S."/>
            <person name="Vieira F.G."/>
            <person name="Vilella A.J."/>
            <person name="Villasante A."/>
            <person name="Walenz B."/>
            <person name="Wang J."/>
            <person name="Wasserman M."/>
            <person name="Watts T."/>
            <person name="Wilson D."/>
            <person name="Wilson R.K."/>
            <person name="Wing R.A."/>
            <person name="Wolfner M.F."/>
            <person name="Wong A."/>
            <person name="Wong G.K."/>
            <person name="Wu C.I."/>
            <person name="Wu G."/>
            <person name="Yamamoto D."/>
            <person name="Yang H.P."/>
            <person name="Yang S.P."/>
            <person name="Yorke J.A."/>
            <person name="Yoshida K."/>
            <person name="Zdobnov E."/>
            <person name="Zhang P."/>
            <person name="Zhang Y."/>
            <person name="Zimin A.V."/>
            <person name="Baldwin J."/>
            <person name="Abdouelleil A."/>
            <person name="Abdulkadir J."/>
            <person name="Abebe A."/>
            <person name="Abera B."/>
            <person name="Abreu J."/>
            <person name="Acer S.C."/>
            <person name="Aftuck L."/>
            <person name="Alexander A."/>
            <person name="An P."/>
            <person name="Anderson E."/>
            <person name="Anderson S."/>
            <person name="Arachi H."/>
            <person name="Azer M."/>
            <person name="Bachantsang P."/>
            <person name="Barry A."/>
            <person name="Bayul T."/>
            <person name="Berlin A."/>
            <person name="Bessette D."/>
            <person name="Bloom T."/>
            <person name="Blye J."/>
            <person name="Boguslavskiy L."/>
            <person name="Bonnet C."/>
            <person name="Boukhgalter B."/>
            <person name="Bourzgui I."/>
            <person name="Brown A."/>
            <person name="Cahill P."/>
            <person name="Channer S."/>
            <person name="Cheshatsang Y."/>
            <person name="Chuda L."/>
            <person name="Citroen M."/>
            <person name="Collymore A."/>
            <person name="Cooke P."/>
            <person name="Costello M."/>
            <person name="D'Aco K."/>
            <person name="Daza R."/>
            <person name="De Haan G."/>
            <person name="DeGray S."/>
            <person name="DeMaso C."/>
            <person name="Dhargay N."/>
            <person name="Dooley K."/>
            <person name="Dooley E."/>
            <person name="Doricent M."/>
            <person name="Dorje P."/>
            <person name="Dorjee K."/>
            <person name="Dupes A."/>
            <person name="Elong R."/>
            <person name="Falk J."/>
            <person name="Farina A."/>
            <person name="Faro S."/>
            <person name="Ferguson D."/>
            <person name="Fisher S."/>
            <person name="Foley C.D."/>
            <person name="Franke A."/>
            <person name="Friedrich D."/>
            <person name="Gadbois L."/>
            <person name="Gearin G."/>
            <person name="Gearin C.R."/>
            <person name="Giannoukos G."/>
            <person name="Goode T."/>
            <person name="Graham J."/>
            <person name="Grandbois E."/>
            <person name="Grewal S."/>
            <person name="Gyaltsen K."/>
            <person name="Hafez N."/>
            <person name="Hagos B."/>
            <person name="Hall J."/>
            <person name="Henson C."/>
            <person name="Hollinger A."/>
            <person name="Honan T."/>
            <person name="Huard M.D."/>
            <person name="Hughes L."/>
            <person name="Hurhula B."/>
            <person name="Husby M.E."/>
            <person name="Kamat A."/>
            <person name="Kanga B."/>
            <person name="Kashin S."/>
            <person name="Khazanovich D."/>
            <person name="Kisner P."/>
            <person name="Lance K."/>
            <person name="Lara M."/>
            <person name="Lee W."/>
            <person name="Lennon N."/>
            <person name="Letendre F."/>
            <person name="LeVine R."/>
            <person name="Lipovsky A."/>
            <person name="Liu X."/>
            <person name="Liu J."/>
            <person name="Liu S."/>
            <person name="Lokyitsang T."/>
            <person name="Lokyitsang Y."/>
            <person name="Lubonja R."/>
            <person name="Lui A."/>
            <person name="MacDonald P."/>
            <person name="Magnisalis V."/>
            <person name="Maru K."/>
            <person name="Matthews C."/>
            <person name="McCusker W."/>
            <person name="McDonough S."/>
            <person name="Mehta T."/>
            <person name="Meldrim J."/>
            <person name="Meneus L."/>
            <person name="Mihai O."/>
            <person name="Mihalev A."/>
            <person name="Mihova T."/>
            <person name="Mittelman R."/>
            <person name="Mlenga V."/>
            <person name="Montmayeur A."/>
            <person name="Mulrain L."/>
            <person name="Navidi A."/>
            <person name="Naylor J."/>
            <person name="Negash T."/>
            <person name="Nguyen T."/>
            <person name="Nguyen N."/>
            <person name="Nicol R."/>
            <person name="Norbu C."/>
            <person name="Norbu N."/>
            <person name="Novod N."/>
            <person name="O'Neill B."/>
            <person name="Osman S."/>
            <person name="Markiewicz E."/>
            <person name="Oyono O.L."/>
            <person name="Patti C."/>
            <person name="Phunkhang P."/>
            <person name="Pierre F."/>
            <person name="Priest M."/>
            <person name="Raghuraman S."/>
            <person name="Rege F."/>
            <person name="Reyes R."/>
            <person name="Rise C."/>
            <person name="Rogov P."/>
            <person name="Ross K."/>
            <person name="Ryan E."/>
            <person name="Settipalli S."/>
            <person name="Shea T."/>
            <person name="Sherpa N."/>
            <person name="Shi L."/>
            <person name="Shih D."/>
            <person name="Sparrow T."/>
            <person name="Spaulding J."/>
            <person name="Stalker J."/>
            <person name="Stange-Thomann N."/>
            <person name="Stavropoulos S."/>
            <person name="Stone C."/>
            <person name="Strader C."/>
            <person name="Tesfaye S."/>
            <person name="Thomson T."/>
            <person name="Thoulutsang Y."/>
            <person name="Thoulutsang D."/>
            <person name="Topham K."/>
            <person name="Topping I."/>
            <person name="Tsamla T."/>
            <person name="Vassiliev H."/>
            <person name="Vo A."/>
            <person name="Wangchuk T."/>
            <person name="Wangdi T."/>
            <person name="Weiand M."/>
            <person name="Wilkinson J."/>
            <person name="Wilson A."/>
            <person name="Yadav S."/>
            <person name="Young G."/>
            <person name="Yu Q."/>
            <person name="Zembek L."/>
            <person name="Zhong D."/>
            <person name="Zimmer A."/>
            <person name="Zwirko Z."/>
            <person name="Jaffe D.B."/>
            <person name="Alvarez P."/>
            <person name="Brockman W."/>
            <person name="Butler J."/>
            <person name="Chin C."/>
            <person name="Gnerre S."/>
            <person name="Grabherr M."/>
            <person name="Kleber M."/>
            <person name="Mauceli E."/>
            <person name="MacCallum I."/>
        </authorList>
    </citation>
    <scope>NUCLEOTIDE SEQUENCE [LARGE SCALE GENOMIC DNA]</scope>
    <source>
        <strain evidence="3">Rob3c / Tucson 14021-0248.25</strain>
    </source>
</reference>
<dbReference type="Proteomes" id="UP000001292">
    <property type="component" value="Unassembled WGS sequence"/>
</dbReference>
<dbReference type="KEGG" id="dse:6604773"/>
<dbReference type="PhylomeDB" id="B4HIV0"/>
<name>B4HIV0_DROSE</name>
<evidence type="ECO:0000313" key="2">
    <source>
        <dbReference type="EMBL" id="EDW40604.1"/>
    </source>
</evidence>
<dbReference type="HOGENOM" id="CLU_1385511_0_0_1"/>
<dbReference type="EMBL" id="CH480815">
    <property type="protein sequence ID" value="EDW40604.1"/>
    <property type="molecule type" value="Genomic_DNA"/>
</dbReference>
<feature type="region of interest" description="Disordered" evidence="1">
    <location>
        <begin position="131"/>
        <end position="156"/>
    </location>
</feature>
<protein>
    <submittedName>
        <fullName evidence="2">GM24994</fullName>
    </submittedName>
</protein>
<feature type="compositionally biased region" description="Basic residues" evidence="1">
    <location>
        <begin position="49"/>
        <end position="60"/>
    </location>
</feature>
<keyword evidence="3" id="KW-1185">Reference proteome</keyword>
<sequence length="181" mass="19651">MAQFVTHIQPTLMEASQGHVPHHHGHQVGVQHSSHLPHSGHNMPSPPTHNHHHAHGHVHHTSSGGHHGGAGGHSHKQSAHHSTTSGHASKGQHHSPPSRIHSPPTEHHPDHIGHYEYFQHQHELIFHHEGANGGASHKQQTHHHPNKHEHCPTGHQSAVSCPAQGYIIGLGSGEWVGPLLI</sequence>
<organism evidence="3">
    <name type="scientific">Drosophila sechellia</name>
    <name type="common">Fruit fly</name>
    <dbReference type="NCBI Taxonomy" id="7238"/>
    <lineage>
        <taxon>Eukaryota</taxon>
        <taxon>Metazoa</taxon>
        <taxon>Ecdysozoa</taxon>
        <taxon>Arthropoda</taxon>
        <taxon>Hexapoda</taxon>
        <taxon>Insecta</taxon>
        <taxon>Pterygota</taxon>
        <taxon>Neoptera</taxon>
        <taxon>Endopterygota</taxon>
        <taxon>Diptera</taxon>
        <taxon>Brachycera</taxon>
        <taxon>Muscomorpha</taxon>
        <taxon>Ephydroidea</taxon>
        <taxon>Drosophilidae</taxon>
        <taxon>Drosophila</taxon>
        <taxon>Sophophora</taxon>
    </lineage>
</organism>
<feature type="compositionally biased region" description="Low complexity" evidence="1">
    <location>
        <begin position="80"/>
        <end position="103"/>
    </location>
</feature>
<dbReference type="AlphaFoldDB" id="B4HIV0"/>
<accession>B4HIV0</accession>
<feature type="region of interest" description="Disordered" evidence="1">
    <location>
        <begin position="17"/>
        <end position="111"/>
    </location>
</feature>
<gene>
    <name evidence="2" type="primary">Dsec\GM24994</name>
    <name evidence="2" type="ORF">Dsec_GM24994</name>
</gene>
<evidence type="ECO:0000313" key="3">
    <source>
        <dbReference type="Proteomes" id="UP000001292"/>
    </source>
</evidence>
<dbReference type="OMA" id="NHHAHAP"/>
<evidence type="ECO:0000256" key="1">
    <source>
        <dbReference type="SAM" id="MobiDB-lite"/>
    </source>
</evidence>